<dbReference type="InterPro" id="IPR005064">
    <property type="entry name" value="BUG"/>
</dbReference>
<protein>
    <submittedName>
        <fullName evidence="2">Tricarboxylate transport protein TctC</fullName>
    </submittedName>
</protein>
<evidence type="ECO:0000313" key="2">
    <source>
        <dbReference type="EMBL" id="GAE92798.1"/>
    </source>
</evidence>
<dbReference type="EMBL" id="BAVS01000007">
    <property type="protein sequence ID" value="GAE92798.1"/>
    <property type="molecule type" value="Genomic_DNA"/>
</dbReference>
<dbReference type="PANTHER" id="PTHR42928">
    <property type="entry name" value="TRICARBOXYLATE-BINDING PROTEIN"/>
    <property type="match status" value="1"/>
</dbReference>
<dbReference type="Proteomes" id="UP000019102">
    <property type="component" value="Unassembled WGS sequence"/>
</dbReference>
<comment type="similarity">
    <text evidence="1">Belongs to the UPF0065 (bug) family.</text>
</comment>
<reference evidence="2 3" key="1">
    <citation type="journal article" date="2014" name="Genome Announc.">
        <title>Draft Genome Sequence of the Boron-Tolerant and Moderately Halotolerant Bacterium Gracilibacillus boraciitolerans JCM 21714T.</title>
        <authorList>
            <person name="Ahmed I."/>
            <person name="Oshima K."/>
            <person name="Suda W."/>
            <person name="Kitamura K."/>
            <person name="Iida T."/>
            <person name="Ohmori Y."/>
            <person name="Fujiwara T."/>
            <person name="Hattori M."/>
            <person name="Ohkuma M."/>
        </authorList>
    </citation>
    <scope>NUCLEOTIDE SEQUENCE [LARGE SCALE GENOMIC DNA]</scope>
    <source>
        <strain evidence="2 3">JCM 21714</strain>
    </source>
</reference>
<dbReference type="STRING" id="1298598.JCM21714_1816"/>
<dbReference type="eggNOG" id="COG3181">
    <property type="taxonomic scope" value="Bacteria"/>
</dbReference>
<dbReference type="PANTHER" id="PTHR42928:SF5">
    <property type="entry name" value="BLR1237 PROTEIN"/>
    <property type="match status" value="1"/>
</dbReference>
<keyword evidence="3" id="KW-1185">Reference proteome</keyword>
<dbReference type="Gene3D" id="3.40.190.10">
    <property type="entry name" value="Periplasmic binding protein-like II"/>
    <property type="match status" value="1"/>
</dbReference>
<proteinExistence type="inferred from homology"/>
<dbReference type="Pfam" id="PF03401">
    <property type="entry name" value="TctC"/>
    <property type="match status" value="1"/>
</dbReference>
<dbReference type="InterPro" id="IPR042100">
    <property type="entry name" value="Bug_dom1"/>
</dbReference>
<dbReference type="AlphaFoldDB" id="W4VJ09"/>
<comment type="caution">
    <text evidence="2">The sequence shown here is derived from an EMBL/GenBank/DDBJ whole genome shotgun (WGS) entry which is preliminary data.</text>
</comment>
<evidence type="ECO:0000256" key="1">
    <source>
        <dbReference type="ARBA" id="ARBA00006987"/>
    </source>
</evidence>
<dbReference type="Gene3D" id="3.40.190.150">
    <property type="entry name" value="Bordetella uptake gene, domain 1"/>
    <property type="match status" value="1"/>
</dbReference>
<accession>W4VJ09</accession>
<sequence length="195" mass="21032">MPHALFVGPDSEFENLEDFVSYAKDHPGELTVGESGALGLLMVLAFNDIAGIETTPVAYEGGGDLINALLGGHVNGASSSITAEQELNPQGGKALAYAAEERIEMFSDTPTFSEQGFDLQLGVSRVLVAPEGVPDEVVKVLTEALNELGQGDEIKQKFDEVGTPYRYLNHEDVTEYLKKSNETILPIIEKNADDF</sequence>
<gene>
    <name evidence="2" type="ORF">JCM21714_1816</name>
</gene>
<organism evidence="2 3">
    <name type="scientific">Gracilibacillus boraciitolerans JCM 21714</name>
    <dbReference type="NCBI Taxonomy" id="1298598"/>
    <lineage>
        <taxon>Bacteria</taxon>
        <taxon>Bacillati</taxon>
        <taxon>Bacillota</taxon>
        <taxon>Bacilli</taxon>
        <taxon>Bacillales</taxon>
        <taxon>Bacillaceae</taxon>
        <taxon>Gracilibacillus</taxon>
    </lineage>
</organism>
<name>W4VJ09_9BACI</name>
<evidence type="ECO:0000313" key="3">
    <source>
        <dbReference type="Proteomes" id="UP000019102"/>
    </source>
</evidence>